<proteinExistence type="predicted"/>
<organism evidence="1 2">
    <name type="scientific">Acaulospora colombiana</name>
    <dbReference type="NCBI Taxonomy" id="27376"/>
    <lineage>
        <taxon>Eukaryota</taxon>
        <taxon>Fungi</taxon>
        <taxon>Fungi incertae sedis</taxon>
        <taxon>Mucoromycota</taxon>
        <taxon>Glomeromycotina</taxon>
        <taxon>Glomeromycetes</taxon>
        <taxon>Diversisporales</taxon>
        <taxon>Acaulosporaceae</taxon>
        <taxon>Acaulospora</taxon>
    </lineage>
</organism>
<dbReference type="EMBL" id="CAJVPT010065482">
    <property type="protein sequence ID" value="CAG8771941.1"/>
    <property type="molecule type" value="Genomic_DNA"/>
</dbReference>
<evidence type="ECO:0000313" key="2">
    <source>
        <dbReference type="Proteomes" id="UP000789525"/>
    </source>
</evidence>
<protein>
    <submittedName>
        <fullName evidence="1">6556_t:CDS:1</fullName>
    </submittedName>
</protein>
<keyword evidence="2" id="KW-1185">Reference proteome</keyword>
<name>A0ACA9R0I9_9GLOM</name>
<feature type="non-terminal residue" evidence="1">
    <location>
        <position position="1"/>
    </location>
</feature>
<accession>A0ACA9R0I9</accession>
<comment type="caution">
    <text evidence="1">The sequence shown here is derived from an EMBL/GenBank/DDBJ whole genome shotgun (WGS) entry which is preliminary data.</text>
</comment>
<reference evidence="1" key="1">
    <citation type="submission" date="2021-06" db="EMBL/GenBank/DDBJ databases">
        <authorList>
            <person name="Kallberg Y."/>
            <person name="Tangrot J."/>
            <person name="Rosling A."/>
        </authorList>
    </citation>
    <scope>NUCLEOTIDE SEQUENCE</scope>
    <source>
        <strain evidence="1">CL356</strain>
    </source>
</reference>
<dbReference type="Proteomes" id="UP000789525">
    <property type="component" value="Unassembled WGS sequence"/>
</dbReference>
<sequence length="84" mass="9530">NPVSVVIKSGELGRRYGELQRLKALVISKTKGWIGGLCSSRCREHCRSKVHSNTRANVIYIDESTVSYQVRFDERCRQSEVKGC</sequence>
<gene>
    <name evidence="1" type="ORF">ACOLOM_LOCUS13848</name>
</gene>
<evidence type="ECO:0000313" key="1">
    <source>
        <dbReference type="EMBL" id="CAG8771941.1"/>
    </source>
</evidence>